<proteinExistence type="predicted"/>
<feature type="transmembrane region" description="Helical" evidence="2">
    <location>
        <begin position="204"/>
        <end position="227"/>
    </location>
</feature>
<feature type="region of interest" description="Disordered" evidence="1">
    <location>
        <begin position="228"/>
        <end position="265"/>
    </location>
</feature>
<protein>
    <submittedName>
        <fullName evidence="3">DUF998 domain-containing protein</fullName>
    </submittedName>
</protein>
<gene>
    <name evidence="3" type="ORF">ACFP3R_04370</name>
</gene>
<reference evidence="4" key="1">
    <citation type="journal article" date="2019" name="Int. J. Syst. Evol. Microbiol.">
        <title>The Global Catalogue of Microorganisms (GCM) 10K type strain sequencing project: providing services to taxonomists for standard genome sequencing and annotation.</title>
        <authorList>
            <consortium name="The Broad Institute Genomics Platform"/>
            <consortium name="The Broad Institute Genome Sequencing Center for Infectious Disease"/>
            <person name="Wu L."/>
            <person name="Ma J."/>
        </authorList>
    </citation>
    <scope>NUCLEOTIDE SEQUENCE [LARGE SCALE GENOMIC DNA]</scope>
    <source>
        <strain evidence="4">CGMCC 4.7246</strain>
    </source>
</reference>
<dbReference type="InterPro" id="IPR009339">
    <property type="entry name" value="DUF998"/>
</dbReference>
<keyword evidence="2" id="KW-0472">Membrane</keyword>
<dbReference type="Proteomes" id="UP001596220">
    <property type="component" value="Unassembled WGS sequence"/>
</dbReference>
<evidence type="ECO:0000256" key="2">
    <source>
        <dbReference type="SAM" id="Phobius"/>
    </source>
</evidence>
<organism evidence="3 4">
    <name type="scientific">Saccharothrix lopnurensis</name>
    <dbReference type="NCBI Taxonomy" id="1670621"/>
    <lineage>
        <taxon>Bacteria</taxon>
        <taxon>Bacillati</taxon>
        <taxon>Actinomycetota</taxon>
        <taxon>Actinomycetes</taxon>
        <taxon>Pseudonocardiales</taxon>
        <taxon>Pseudonocardiaceae</taxon>
        <taxon>Saccharothrix</taxon>
    </lineage>
</organism>
<feature type="transmembrane region" description="Helical" evidence="2">
    <location>
        <begin position="97"/>
        <end position="114"/>
    </location>
</feature>
<feature type="compositionally biased region" description="Pro residues" evidence="1">
    <location>
        <begin position="231"/>
        <end position="253"/>
    </location>
</feature>
<feature type="transmembrane region" description="Helical" evidence="2">
    <location>
        <begin position="20"/>
        <end position="44"/>
    </location>
</feature>
<keyword evidence="2" id="KW-0812">Transmembrane</keyword>
<evidence type="ECO:0000313" key="3">
    <source>
        <dbReference type="EMBL" id="MFC6088496.1"/>
    </source>
</evidence>
<feature type="transmembrane region" description="Helical" evidence="2">
    <location>
        <begin position="64"/>
        <end position="85"/>
    </location>
</feature>
<dbReference type="RefSeq" id="WP_380633072.1">
    <property type="nucleotide sequence ID" value="NZ_JBHSQO010000003.1"/>
</dbReference>
<sequence>MLTADPAPTRSPARSPARYAALAGVAAVVLTVALIGGLDLLRLTESTYHLRRTISEYALGPYRAVFDTGVLLLVLGSLAILAVLVRRGMARWRSVGALAFAAWSVGLALVVVFPKNDWAIGPSVSGSIHRFGSLLAFTSLPIAMVLLARPWVRDAAWGAYARWTSRFGLLSALTFTPLLYAILVNAVTGRSWWRVFPLGYVERVLVLTEVVAVLVAGVWAVACGAAARTSPPTPEPAPEPVLDPAPEPAPRPAAQPEYSPSRTSR</sequence>
<keyword evidence="4" id="KW-1185">Reference proteome</keyword>
<dbReference type="EMBL" id="JBHSQO010000003">
    <property type="protein sequence ID" value="MFC6088496.1"/>
    <property type="molecule type" value="Genomic_DNA"/>
</dbReference>
<accession>A0ABW1NZT6</accession>
<feature type="transmembrane region" description="Helical" evidence="2">
    <location>
        <begin position="164"/>
        <end position="184"/>
    </location>
</feature>
<evidence type="ECO:0000313" key="4">
    <source>
        <dbReference type="Proteomes" id="UP001596220"/>
    </source>
</evidence>
<comment type="caution">
    <text evidence="3">The sequence shown here is derived from an EMBL/GenBank/DDBJ whole genome shotgun (WGS) entry which is preliminary data.</text>
</comment>
<name>A0ABW1NZT6_9PSEU</name>
<feature type="transmembrane region" description="Helical" evidence="2">
    <location>
        <begin position="134"/>
        <end position="152"/>
    </location>
</feature>
<dbReference type="Pfam" id="PF06197">
    <property type="entry name" value="DUF998"/>
    <property type="match status" value="1"/>
</dbReference>
<keyword evidence="2" id="KW-1133">Transmembrane helix</keyword>
<evidence type="ECO:0000256" key="1">
    <source>
        <dbReference type="SAM" id="MobiDB-lite"/>
    </source>
</evidence>